<dbReference type="GO" id="GO:0016987">
    <property type="term" value="F:sigma factor activity"/>
    <property type="evidence" value="ECO:0007669"/>
    <property type="project" value="UniProtKB-KW"/>
</dbReference>
<dbReference type="SUPFAM" id="SSF88659">
    <property type="entry name" value="Sigma3 and sigma4 domains of RNA polymerase sigma factors"/>
    <property type="match status" value="1"/>
</dbReference>
<dbReference type="PANTHER" id="PTHR43133:SF39">
    <property type="entry name" value="SIMILAR TO RNA POLYMERASE SIGMA-E FACTOR"/>
    <property type="match status" value="1"/>
</dbReference>
<evidence type="ECO:0000256" key="1">
    <source>
        <dbReference type="ARBA" id="ARBA00010641"/>
    </source>
</evidence>
<keyword evidence="3" id="KW-0731">Sigma factor</keyword>
<reference evidence="6" key="1">
    <citation type="submission" date="2023-02" db="EMBL/GenBank/DDBJ databases">
        <title>Tahibacter soli sp. nov. isolated from soil.</title>
        <authorList>
            <person name="Baek J.H."/>
            <person name="Lee J.K."/>
            <person name="Choi D.G."/>
            <person name="Jeon C.O."/>
        </authorList>
    </citation>
    <scope>NUCLEOTIDE SEQUENCE</scope>
    <source>
        <strain evidence="6">BL</strain>
    </source>
</reference>
<evidence type="ECO:0000256" key="2">
    <source>
        <dbReference type="ARBA" id="ARBA00023015"/>
    </source>
</evidence>
<evidence type="ECO:0000256" key="3">
    <source>
        <dbReference type="ARBA" id="ARBA00023082"/>
    </source>
</evidence>
<dbReference type="RefSeq" id="WP_263542545.1">
    <property type="nucleotide sequence ID" value="NZ_JAOVZO020000023.1"/>
</dbReference>
<proteinExistence type="inferred from homology"/>
<accession>A0A9X4BN98</accession>
<dbReference type="InterPro" id="IPR013324">
    <property type="entry name" value="RNA_pol_sigma_r3/r4-like"/>
</dbReference>
<evidence type="ECO:0000259" key="5">
    <source>
        <dbReference type="Pfam" id="PF07638"/>
    </source>
</evidence>
<dbReference type="NCBIfam" id="TIGR02937">
    <property type="entry name" value="sigma70-ECF"/>
    <property type="match status" value="1"/>
</dbReference>
<dbReference type="InterPro" id="IPR013325">
    <property type="entry name" value="RNA_pol_sigma_r2"/>
</dbReference>
<dbReference type="Gene3D" id="1.10.10.10">
    <property type="entry name" value="Winged helix-like DNA-binding domain superfamily/Winged helix DNA-binding domain"/>
    <property type="match status" value="1"/>
</dbReference>
<comment type="caution">
    <text evidence="6">The sequence shown here is derived from an EMBL/GenBank/DDBJ whole genome shotgun (WGS) entry which is preliminary data.</text>
</comment>
<dbReference type="InterPro" id="IPR039425">
    <property type="entry name" value="RNA_pol_sigma-70-like"/>
</dbReference>
<dbReference type="InterPro" id="IPR053812">
    <property type="entry name" value="HTH_Sigma70_ECF-like"/>
</dbReference>
<dbReference type="InterPro" id="IPR036388">
    <property type="entry name" value="WH-like_DNA-bd_sf"/>
</dbReference>
<evidence type="ECO:0000256" key="4">
    <source>
        <dbReference type="ARBA" id="ARBA00023163"/>
    </source>
</evidence>
<dbReference type="NCBIfam" id="TIGR02999">
    <property type="entry name" value="Sig-70_X6"/>
    <property type="match status" value="1"/>
</dbReference>
<keyword evidence="4" id="KW-0804">Transcription</keyword>
<keyword evidence="7" id="KW-1185">Reference proteome</keyword>
<organism evidence="6 7">
    <name type="scientific">Tahibacter soli</name>
    <dbReference type="NCBI Taxonomy" id="2983605"/>
    <lineage>
        <taxon>Bacteria</taxon>
        <taxon>Pseudomonadati</taxon>
        <taxon>Pseudomonadota</taxon>
        <taxon>Gammaproteobacteria</taxon>
        <taxon>Lysobacterales</taxon>
        <taxon>Rhodanobacteraceae</taxon>
        <taxon>Tahibacter</taxon>
    </lineage>
</organism>
<comment type="similarity">
    <text evidence="1">Belongs to the sigma-70 factor family. ECF subfamily.</text>
</comment>
<sequence length="193" mass="22162">MLRYSADAALEPRGFTRLLDASRCGDEEAWSQLVRQVYGDLVRLAHRQRSEYAVPATLGTTGLVHECYLRIAGGARERIENRRHFFSLASRVMRQVLCDYARTSLRVKRGGLQQREDLDAWDAEARSEAEDLVYIDELLTQLEAQNEAWARVVECRYFAGLGDEETAETLGIALRTAQRHWSDARAWLAERMR</sequence>
<dbReference type="PANTHER" id="PTHR43133">
    <property type="entry name" value="RNA POLYMERASE ECF-TYPE SIGMA FACTO"/>
    <property type="match status" value="1"/>
</dbReference>
<dbReference type="InterPro" id="IPR011517">
    <property type="entry name" value="RNA_pol_sigma70_ECF-like"/>
</dbReference>
<dbReference type="Pfam" id="PF07638">
    <property type="entry name" value="Sigma70_ECF"/>
    <property type="match status" value="1"/>
</dbReference>
<dbReference type="InterPro" id="IPR014284">
    <property type="entry name" value="RNA_pol_sigma-70_dom"/>
</dbReference>
<name>A0A9X4BN98_9GAMM</name>
<evidence type="ECO:0000313" key="6">
    <source>
        <dbReference type="EMBL" id="MDC8016169.1"/>
    </source>
</evidence>
<feature type="domain" description="RNA polymerase sigma-70 ECF-like HTH" evidence="5">
    <location>
        <begin position="14"/>
        <end position="192"/>
    </location>
</feature>
<gene>
    <name evidence="6" type="ORF">OD750_026885</name>
</gene>
<evidence type="ECO:0000313" key="7">
    <source>
        <dbReference type="Proteomes" id="UP001139971"/>
    </source>
</evidence>
<dbReference type="Gene3D" id="1.10.1740.10">
    <property type="match status" value="1"/>
</dbReference>
<protein>
    <submittedName>
        <fullName evidence="6">ECF-type sigma factor</fullName>
    </submittedName>
</protein>
<dbReference type="EMBL" id="JAOVZO020000023">
    <property type="protein sequence ID" value="MDC8016169.1"/>
    <property type="molecule type" value="Genomic_DNA"/>
</dbReference>
<dbReference type="AlphaFoldDB" id="A0A9X4BN98"/>
<keyword evidence="2" id="KW-0805">Transcription regulation</keyword>
<dbReference type="Proteomes" id="UP001139971">
    <property type="component" value="Unassembled WGS sequence"/>
</dbReference>
<dbReference type="SUPFAM" id="SSF88946">
    <property type="entry name" value="Sigma2 domain of RNA polymerase sigma factors"/>
    <property type="match status" value="1"/>
</dbReference>
<dbReference type="GO" id="GO:0006352">
    <property type="term" value="P:DNA-templated transcription initiation"/>
    <property type="evidence" value="ECO:0007669"/>
    <property type="project" value="InterPro"/>
</dbReference>